<reference evidence="1 2" key="1">
    <citation type="submission" date="2020-09" db="EMBL/GenBank/DDBJ databases">
        <title>De no assembly of potato wild relative species, Solanum commersonii.</title>
        <authorList>
            <person name="Cho K."/>
        </authorList>
    </citation>
    <scope>NUCLEOTIDE SEQUENCE [LARGE SCALE GENOMIC DNA]</scope>
    <source>
        <strain evidence="1">LZ3.2</strain>
        <tissue evidence="1">Leaf</tissue>
    </source>
</reference>
<dbReference type="EMBL" id="JACXVP010000001">
    <property type="protein sequence ID" value="KAG5629620.1"/>
    <property type="molecule type" value="Genomic_DNA"/>
</dbReference>
<keyword evidence="2" id="KW-1185">Reference proteome</keyword>
<dbReference type="Proteomes" id="UP000824120">
    <property type="component" value="Chromosome 1"/>
</dbReference>
<comment type="caution">
    <text evidence="1">The sequence shown here is derived from an EMBL/GenBank/DDBJ whole genome shotgun (WGS) entry which is preliminary data.</text>
</comment>
<evidence type="ECO:0000313" key="1">
    <source>
        <dbReference type="EMBL" id="KAG5629620.1"/>
    </source>
</evidence>
<sequence length="46" mass="5413">MSYLFNMSNASWTLSGDARHLLEMKSMWWWGRDSLGPTKMMTLTRS</sequence>
<gene>
    <name evidence="1" type="ORF">H5410_001337</name>
</gene>
<evidence type="ECO:0000313" key="2">
    <source>
        <dbReference type="Proteomes" id="UP000824120"/>
    </source>
</evidence>
<name>A0A9J6AYU7_SOLCO</name>
<dbReference type="AlphaFoldDB" id="A0A9J6AYU7"/>
<organism evidence="1 2">
    <name type="scientific">Solanum commersonii</name>
    <name type="common">Commerson's wild potato</name>
    <name type="synonym">Commerson's nightshade</name>
    <dbReference type="NCBI Taxonomy" id="4109"/>
    <lineage>
        <taxon>Eukaryota</taxon>
        <taxon>Viridiplantae</taxon>
        <taxon>Streptophyta</taxon>
        <taxon>Embryophyta</taxon>
        <taxon>Tracheophyta</taxon>
        <taxon>Spermatophyta</taxon>
        <taxon>Magnoliopsida</taxon>
        <taxon>eudicotyledons</taxon>
        <taxon>Gunneridae</taxon>
        <taxon>Pentapetalae</taxon>
        <taxon>asterids</taxon>
        <taxon>lamiids</taxon>
        <taxon>Solanales</taxon>
        <taxon>Solanaceae</taxon>
        <taxon>Solanoideae</taxon>
        <taxon>Solaneae</taxon>
        <taxon>Solanum</taxon>
    </lineage>
</organism>
<protein>
    <submittedName>
        <fullName evidence="1">Uncharacterized protein</fullName>
    </submittedName>
</protein>
<accession>A0A9J6AYU7</accession>
<proteinExistence type="predicted"/>